<sequence>MIDAQEGDNWIVPVVTVSALLDDPYAFREVRRIAETLPLPSMRETWVTAARDAMGEPRFAEAAQRCMAIVIDALERMEVPGRVRPIVQRFAELYTFRARCPADDHLTDRQPLSVAVAASGGPTAL</sequence>
<reference evidence="1 2" key="1">
    <citation type="journal article" date="2021" name="ACS Chem. Biol.">
        <title>Genomic-Led Discovery of a Novel Glycopeptide Antibiotic by Nonomuraea coxensis DSM 45129.</title>
        <authorList>
            <person name="Yushchuk O."/>
            <person name="Vior N.M."/>
            <person name="Andreo-Vidal A."/>
            <person name="Berini F."/>
            <person name="Ruckert C."/>
            <person name="Busche T."/>
            <person name="Binda E."/>
            <person name="Kalinowski J."/>
            <person name="Truman A.W."/>
            <person name="Marinelli F."/>
        </authorList>
    </citation>
    <scope>NUCLEOTIDE SEQUENCE [LARGE SCALE GENOMIC DNA]</scope>
    <source>
        <strain evidence="1 2">DSM 45129</strain>
    </source>
</reference>
<evidence type="ECO:0000313" key="2">
    <source>
        <dbReference type="Proteomes" id="UP000824681"/>
    </source>
</evidence>
<proteinExistence type="predicted"/>
<dbReference type="EMBL" id="CP068985">
    <property type="protein sequence ID" value="QYC41682.1"/>
    <property type="molecule type" value="Genomic_DNA"/>
</dbReference>
<protein>
    <submittedName>
        <fullName evidence="1">Uncharacterized protein</fullName>
    </submittedName>
</protein>
<evidence type="ECO:0000313" key="1">
    <source>
        <dbReference type="EMBL" id="QYC41682.1"/>
    </source>
</evidence>
<name>A0ABX8U4X5_9ACTN</name>
<dbReference type="Proteomes" id="UP000824681">
    <property type="component" value="Chromosome"/>
</dbReference>
<keyword evidence="2" id="KW-1185">Reference proteome</keyword>
<gene>
    <name evidence="1" type="ORF">Nocox_20365</name>
</gene>
<dbReference type="Gene3D" id="3.30.590.20">
    <property type="match status" value="1"/>
</dbReference>
<accession>A0ABX8U4X5</accession>
<organism evidence="1 2">
    <name type="scientific">Nonomuraea coxensis DSM 45129</name>
    <dbReference type="NCBI Taxonomy" id="1122611"/>
    <lineage>
        <taxon>Bacteria</taxon>
        <taxon>Bacillati</taxon>
        <taxon>Actinomycetota</taxon>
        <taxon>Actinomycetes</taxon>
        <taxon>Streptosporangiales</taxon>
        <taxon>Streptosporangiaceae</taxon>
        <taxon>Nonomuraea</taxon>
    </lineage>
</organism>